<comment type="caution">
    <text evidence="2">The sequence shown here is derived from an EMBL/GenBank/DDBJ whole genome shotgun (WGS) entry which is preliminary data.</text>
</comment>
<feature type="compositionally biased region" description="Polar residues" evidence="1">
    <location>
        <begin position="1"/>
        <end position="15"/>
    </location>
</feature>
<name>A0ABR3DCT9_NEUIN</name>
<keyword evidence="3" id="KW-1185">Reference proteome</keyword>
<dbReference type="EMBL" id="JAVLET010000004">
    <property type="protein sequence ID" value="KAL0470485.1"/>
    <property type="molecule type" value="Genomic_DNA"/>
</dbReference>
<accession>A0ABR3DCT9</accession>
<dbReference type="Proteomes" id="UP001451303">
    <property type="component" value="Unassembled WGS sequence"/>
</dbReference>
<evidence type="ECO:0000313" key="2">
    <source>
        <dbReference type="EMBL" id="KAL0470485.1"/>
    </source>
</evidence>
<organism evidence="2 3">
    <name type="scientific">Neurospora intermedia</name>
    <dbReference type="NCBI Taxonomy" id="5142"/>
    <lineage>
        <taxon>Eukaryota</taxon>
        <taxon>Fungi</taxon>
        <taxon>Dikarya</taxon>
        <taxon>Ascomycota</taxon>
        <taxon>Pezizomycotina</taxon>
        <taxon>Sordariomycetes</taxon>
        <taxon>Sordariomycetidae</taxon>
        <taxon>Sordariales</taxon>
        <taxon>Sordariaceae</taxon>
        <taxon>Neurospora</taxon>
    </lineage>
</organism>
<feature type="region of interest" description="Disordered" evidence="1">
    <location>
        <begin position="1"/>
        <end position="41"/>
    </location>
</feature>
<reference evidence="2 3" key="1">
    <citation type="submission" date="2023-09" db="EMBL/GenBank/DDBJ databases">
        <title>Multi-omics analysis of a traditional fermented food reveals byproduct-associated fungal strains for waste-to-food upcycling.</title>
        <authorList>
            <consortium name="Lawrence Berkeley National Laboratory"/>
            <person name="Rekdal V.M."/>
            <person name="Villalobos-Escobedo J.M."/>
            <person name="Rodriguez-Valeron N."/>
            <person name="Garcia M.O."/>
            <person name="Vasquez D.P."/>
            <person name="Damayanti I."/>
            <person name="Sorensen P.M."/>
            <person name="Baidoo E.E."/>
            <person name="De Carvalho A.C."/>
            <person name="Riley R."/>
            <person name="Lipzen A."/>
            <person name="He G."/>
            <person name="Yan M."/>
            <person name="Haridas S."/>
            <person name="Daum C."/>
            <person name="Yoshinaga Y."/>
            <person name="Ng V."/>
            <person name="Grigoriev I.V."/>
            <person name="Munk R."/>
            <person name="Nuraida L."/>
            <person name="Wijaya C.H."/>
            <person name="Morales P.-C."/>
            <person name="Keasling J.D."/>
        </authorList>
    </citation>
    <scope>NUCLEOTIDE SEQUENCE [LARGE SCALE GENOMIC DNA]</scope>
    <source>
        <strain evidence="2 3">FGSC 2613</strain>
    </source>
</reference>
<evidence type="ECO:0000256" key="1">
    <source>
        <dbReference type="SAM" id="MobiDB-lite"/>
    </source>
</evidence>
<evidence type="ECO:0000313" key="3">
    <source>
        <dbReference type="Proteomes" id="UP001451303"/>
    </source>
</evidence>
<gene>
    <name evidence="2" type="ORF">QR685DRAFT_571598</name>
</gene>
<proteinExistence type="predicted"/>
<sequence>MSTGPHGQITETSFPSGPILIKDEKEPPPSPQLQTPKTIGQHDVKAQTARREEHYHGSIVYHSMASRCIPRRGHEHPFPTKTQLLSCICLTYLITSGRFP</sequence>
<protein>
    <submittedName>
        <fullName evidence="2">Uncharacterized protein</fullName>
    </submittedName>
</protein>